<dbReference type="AlphaFoldDB" id="A0A935T8A0"/>
<dbReference type="Gene3D" id="3.10.450.530">
    <property type="entry name" value="Ribonuclease toxin, BrnT, of type II toxin-antitoxin system"/>
    <property type="match status" value="1"/>
</dbReference>
<protein>
    <submittedName>
        <fullName evidence="1">BrnT family toxin</fullName>
    </submittedName>
</protein>
<dbReference type="InterPro" id="IPR007460">
    <property type="entry name" value="BrnT_toxin"/>
</dbReference>
<reference evidence="1 2" key="1">
    <citation type="submission" date="2020-10" db="EMBL/GenBank/DDBJ databases">
        <title>Connecting structure to function with the recovery of over 1000 high-quality activated sludge metagenome-assembled genomes encoding full-length rRNA genes using long-read sequencing.</title>
        <authorList>
            <person name="Singleton C.M."/>
            <person name="Petriglieri F."/>
            <person name="Kristensen J.M."/>
            <person name="Kirkegaard R.H."/>
            <person name="Michaelsen T.Y."/>
            <person name="Andersen M.H."/>
            <person name="Karst S.M."/>
            <person name="Dueholm M.S."/>
            <person name="Nielsen P.H."/>
            <person name="Albertsen M."/>
        </authorList>
    </citation>
    <scope>NUCLEOTIDE SEQUENCE [LARGE SCALE GENOMIC DNA]</scope>
    <source>
        <strain evidence="1">Fred_18-Q3-R57-64_BAT3C.720</strain>
    </source>
</reference>
<organism evidence="1 2">
    <name type="scientific">Candidatus Accumulibacter affinis</name>
    <dbReference type="NCBI Taxonomy" id="2954384"/>
    <lineage>
        <taxon>Bacteria</taxon>
        <taxon>Pseudomonadati</taxon>
        <taxon>Pseudomonadota</taxon>
        <taxon>Betaproteobacteria</taxon>
        <taxon>Candidatus Accumulibacter</taxon>
    </lineage>
</organism>
<name>A0A935T8A0_9PROT</name>
<dbReference type="Pfam" id="PF04365">
    <property type="entry name" value="BrnT_toxin"/>
    <property type="match status" value="1"/>
</dbReference>
<dbReference type="EMBL" id="JADJOT010000002">
    <property type="protein sequence ID" value="MBK7952697.1"/>
    <property type="molecule type" value="Genomic_DNA"/>
</dbReference>
<dbReference type="InterPro" id="IPR038573">
    <property type="entry name" value="BrnT_sf"/>
</dbReference>
<dbReference type="Proteomes" id="UP000706151">
    <property type="component" value="Unassembled WGS sequence"/>
</dbReference>
<accession>A0A935T8A0</accession>
<evidence type="ECO:0000313" key="2">
    <source>
        <dbReference type="Proteomes" id="UP000706151"/>
    </source>
</evidence>
<evidence type="ECO:0000313" key="1">
    <source>
        <dbReference type="EMBL" id="MBK7952697.1"/>
    </source>
</evidence>
<gene>
    <name evidence="1" type="ORF">IPK02_01310</name>
</gene>
<comment type="caution">
    <text evidence="1">The sequence shown here is derived from an EMBL/GenBank/DDBJ whole genome shotgun (WGS) entry which is preliminary data.</text>
</comment>
<proteinExistence type="predicted"/>
<sequence>MARTRFDWHPDKDDEYLRKHGVSFSRAQYAFADPRRVIAKDVTYSQDEEPFYCFGEVDGGVLTVRVTYRASLVRIIGAGYWRKGKAIYERENQIHR</sequence>